<evidence type="ECO:0000313" key="1">
    <source>
        <dbReference type="EMBL" id="NBZ87567.1"/>
    </source>
</evidence>
<dbReference type="Proteomes" id="UP001193501">
    <property type="component" value="Unassembled WGS sequence"/>
</dbReference>
<dbReference type="RefSeq" id="WP_168774371.1">
    <property type="nucleotide sequence ID" value="NZ_JAABNR010000006.1"/>
</dbReference>
<accession>A0AAE4Y7V9</accession>
<name>A0AAE4Y7V9_9RHOB</name>
<dbReference type="EMBL" id="JAABNR010000006">
    <property type="protein sequence ID" value="NBZ87567.1"/>
    <property type="molecule type" value="Genomic_DNA"/>
</dbReference>
<dbReference type="AlphaFoldDB" id="A0AAE4Y7V9"/>
<dbReference type="Pfam" id="PF12915">
    <property type="entry name" value="DUF3833"/>
    <property type="match status" value="1"/>
</dbReference>
<keyword evidence="2" id="KW-1185">Reference proteome</keyword>
<gene>
    <name evidence="1" type="ORF">GV832_08235</name>
</gene>
<comment type="caution">
    <text evidence="1">The sequence shown here is derived from an EMBL/GenBank/DDBJ whole genome shotgun (WGS) entry which is preliminary data.</text>
</comment>
<protein>
    <submittedName>
        <fullName evidence="1">DUF3833 family protein</fullName>
    </submittedName>
</protein>
<sequence length="190" mass="21060">MTEVLLILVGLFLGLWGAVVLLPRFMGFISQRPADHATLSPAFDPRKHLNGPILCEGVVYGPLGRVSSRFVAHMEGRWEGNRAVLSERFFYDSGRTQDREWRLTLGNQGLVAEADDLVGPGRGVVSGNAVQMKYRIRLAPEAGGHVLDVVDWMYLMDNGTIMNRSQFRKFGIKVAELIATMRPHPEAVAA</sequence>
<reference evidence="1" key="1">
    <citation type="submission" date="2020-01" db="EMBL/GenBank/DDBJ databases">
        <authorList>
            <person name="Chen W.-M."/>
        </authorList>
    </citation>
    <scope>NUCLEOTIDE SEQUENCE</scope>
    <source>
        <strain evidence="1">CYK-10</strain>
    </source>
</reference>
<dbReference type="InterPro" id="IPR024409">
    <property type="entry name" value="DUF3833"/>
</dbReference>
<organism evidence="1 2">
    <name type="scientific">Stagnihabitans tardus</name>
    <dbReference type="NCBI Taxonomy" id="2699202"/>
    <lineage>
        <taxon>Bacteria</taxon>
        <taxon>Pseudomonadati</taxon>
        <taxon>Pseudomonadota</taxon>
        <taxon>Alphaproteobacteria</taxon>
        <taxon>Rhodobacterales</taxon>
        <taxon>Paracoccaceae</taxon>
        <taxon>Stagnihabitans</taxon>
    </lineage>
</organism>
<proteinExistence type="predicted"/>
<evidence type="ECO:0000313" key="2">
    <source>
        <dbReference type="Proteomes" id="UP001193501"/>
    </source>
</evidence>